<organism evidence="3 4">
    <name type="scientific">Arabidopsis suecica</name>
    <name type="common">Swedish thale-cress</name>
    <name type="synonym">Cardaminopsis suecica</name>
    <dbReference type="NCBI Taxonomy" id="45249"/>
    <lineage>
        <taxon>Eukaryota</taxon>
        <taxon>Viridiplantae</taxon>
        <taxon>Streptophyta</taxon>
        <taxon>Embryophyta</taxon>
        <taxon>Tracheophyta</taxon>
        <taxon>Spermatophyta</taxon>
        <taxon>Magnoliopsida</taxon>
        <taxon>eudicotyledons</taxon>
        <taxon>Gunneridae</taxon>
        <taxon>Pentapetalae</taxon>
        <taxon>rosids</taxon>
        <taxon>malvids</taxon>
        <taxon>Brassicales</taxon>
        <taxon>Brassicaceae</taxon>
        <taxon>Camelineae</taxon>
        <taxon>Arabidopsis</taxon>
    </lineage>
</organism>
<dbReference type="AlphaFoldDB" id="A0A8T1Z507"/>
<sequence>MPRRPSGRRRLSKCQPLAFSPFIRFLTFASTARRKLPLPDMSFDAKFPTLSNKGKEKQLLESSDEEDSQGEVQADFEFFDPKATDFHGVKILLQNYLDDKEWDLSGFVDLILDQTTVGTVVKVADDEDDALFALVTALNLARYKDNKCVRELKEFLLKVCSEKNVASDLELLVEKKAKDVGLLVSQRVMNLPPQLLPPLYDGLFDEVSWATEDKPTEQLRGSFRFKSYILITKIYKLKHPKQMKPCRGEEENEETIFLKPEDEIFLELSSWSFTFPIHSQLVTSQELKNYQLTGLVMVMEAQKIPEFRQKLKSLIDEQ</sequence>
<evidence type="ECO:0000256" key="2">
    <source>
        <dbReference type="PIRNR" id="PIRNR028983"/>
    </source>
</evidence>
<dbReference type="InterPro" id="IPR025602">
    <property type="entry name" value="BCP1_family"/>
</dbReference>
<reference evidence="3 4" key="1">
    <citation type="submission" date="2020-12" db="EMBL/GenBank/DDBJ databases">
        <title>Concerted genomic and epigenomic changes stabilize Arabidopsis allopolyploids.</title>
        <authorList>
            <person name="Chen Z."/>
        </authorList>
    </citation>
    <scope>NUCLEOTIDE SEQUENCE [LARGE SCALE GENOMIC DNA]</scope>
    <source>
        <strain evidence="3">As9502</strain>
        <tissue evidence="3">Leaf</tissue>
    </source>
</reference>
<dbReference type="EMBL" id="JAEFBJ010000011">
    <property type="protein sequence ID" value="KAG7554016.1"/>
    <property type="molecule type" value="Genomic_DNA"/>
</dbReference>
<dbReference type="Proteomes" id="UP000694251">
    <property type="component" value="Chromosome 11"/>
</dbReference>
<accession>A0A8T1Z507</accession>
<dbReference type="PANTHER" id="PTHR13261">
    <property type="entry name" value="BRCA2 AND CDKN1A INTERACTING PROTEIN"/>
    <property type="match status" value="1"/>
</dbReference>
<keyword evidence="4" id="KW-1185">Reference proteome</keyword>
<comment type="similarity">
    <text evidence="1 2">Belongs to the BCP1 family.</text>
</comment>
<gene>
    <name evidence="3" type="ORF">ISN44_As11g003050</name>
</gene>
<evidence type="ECO:0000313" key="4">
    <source>
        <dbReference type="Proteomes" id="UP000694251"/>
    </source>
</evidence>
<dbReference type="PANTHER" id="PTHR13261:SF0">
    <property type="entry name" value="BRCA2 AND CDKN1A-INTERACTING PROTEIN"/>
    <property type="match status" value="1"/>
</dbReference>
<evidence type="ECO:0000313" key="3">
    <source>
        <dbReference type="EMBL" id="KAG7554016.1"/>
    </source>
</evidence>
<dbReference type="PIRSF" id="PIRSF028983">
    <property type="entry name" value="BCP1"/>
    <property type="match status" value="1"/>
</dbReference>
<name>A0A8T1Z507_ARASU</name>
<evidence type="ECO:0000256" key="1">
    <source>
        <dbReference type="ARBA" id="ARBA00006781"/>
    </source>
</evidence>
<comment type="caution">
    <text evidence="3">The sequence shown here is derived from an EMBL/GenBank/DDBJ whole genome shotgun (WGS) entry which is preliminary data.</text>
</comment>
<dbReference type="Pfam" id="PF13862">
    <property type="entry name" value="BCCIP"/>
    <property type="match status" value="1"/>
</dbReference>
<dbReference type="GO" id="GO:0005634">
    <property type="term" value="C:nucleus"/>
    <property type="evidence" value="ECO:0007669"/>
    <property type="project" value="TreeGrafter"/>
</dbReference>
<proteinExistence type="inferred from homology"/>
<protein>
    <recommendedName>
        <fullName evidence="2">Protein BCCIP homolog</fullName>
    </recommendedName>
</protein>
<dbReference type="OrthoDB" id="27543at2759"/>